<keyword evidence="5 6" id="KW-0472">Membrane</keyword>
<keyword evidence="4 6" id="KW-1133">Transmembrane helix</keyword>
<protein>
    <submittedName>
        <fullName evidence="8">EamA family transporter</fullName>
    </submittedName>
</protein>
<keyword evidence="9" id="KW-1185">Reference proteome</keyword>
<evidence type="ECO:0000256" key="6">
    <source>
        <dbReference type="SAM" id="Phobius"/>
    </source>
</evidence>
<proteinExistence type="inferred from homology"/>
<feature type="transmembrane region" description="Helical" evidence="6">
    <location>
        <begin position="43"/>
        <end position="62"/>
    </location>
</feature>
<feature type="domain" description="EamA" evidence="7">
    <location>
        <begin position="17"/>
        <end position="147"/>
    </location>
</feature>
<reference evidence="8" key="1">
    <citation type="submission" date="2022-10" db="EMBL/GenBank/DDBJ databases">
        <title>Chitinophaga sp. nov., isolated from soil.</title>
        <authorList>
            <person name="Jeon C.O."/>
        </authorList>
    </citation>
    <scope>NUCLEOTIDE SEQUENCE</scope>
    <source>
        <strain evidence="8">R8</strain>
    </source>
</reference>
<evidence type="ECO:0000256" key="1">
    <source>
        <dbReference type="ARBA" id="ARBA00004141"/>
    </source>
</evidence>
<accession>A0ABY6J6S3</accession>
<evidence type="ECO:0000256" key="4">
    <source>
        <dbReference type="ARBA" id="ARBA00022989"/>
    </source>
</evidence>
<feature type="transmembrane region" description="Helical" evidence="6">
    <location>
        <begin position="12"/>
        <end position="31"/>
    </location>
</feature>
<feature type="transmembrane region" description="Helical" evidence="6">
    <location>
        <begin position="192"/>
        <end position="209"/>
    </location>
</feature>
<evidence type="ECO:0000256" key="2">
    <source>
        <dbReference type="ARBA" id="ARBA00007362"/>
    </source>
</evidence>
<dbReference type="Proteomes" id="UP001162741">
    <property type="component" value="Chromosome"/>
</dbReference>
<keyword evidence="3 6" id="KW-0812">Transmembrane</keyword>
<dbReference type="InterPro" id="IPR037185">
    <property type="entry name" value="EmrE-like"/>
</dbReference>
<evidence type="ECO:0000256" key="5">
    <source>
        <dbReference type="ARBA" id="ARBA00023136"/>
    </source>
</evidence>
<feature type="transmembrane region" description="Helical" evidence="6">
    <location>
        <begin position="229"/>
        <end position="247"/>
    </location>
</feature>
<evidence type="ECO:0000256" key="3">
    <source>
        <dbReference type="ARBA" id="ARBA00022692"/>
    </source>
</evidence>
<dbReference type="Pfam" id="PF00892">
    <property type="entry name" value="EamA"/>
    <property type="match status" value="2"/>
</dbReference>
<dbReference type="Gene3D" id="1.10.3730.20">
    <property type="match status" value="1"/>
</dbReference>
<feature type="transmembrane region" description="Helical" evidence="6">
    <location>
        <begin position="159"/>
        <end position="180"/>
    </location>
</feature>
<dbReference type="InterPro" id="IPR050638">
    <property type="entry name" value="AA-Vitamin_Transporters"/>
</dbReference>
<feature type="transmembrane region" description="Helical" evidence="6">
    <location>
        <begin position="129"/>
        <end position="147"/>
    </location>
</feature>
<dbReference type="EMBL" id="CP107006">
    <property type="protein sequence ID" value="UYQ95071.1"/>
    <property type="molecule type" value="Genomic_DNA"/>
</dbReference>
<name>A0ABY6J6S3_9BACT</name>
<organism evidence="8 9">
    <name type="scientific">Chitinophaga horti</name>
    <dbReference type="NCBI Taxonomy" id="2920382"/>
    <lineage>
        <taxon>Bacteria</taxon>
        <taxon>Pseudomonadati</taxon>
        <taxon>Bacteroidota</taxon>
        <taxon>Chitinophagia</taxon>
        <taxon>Chitinophagales</taxon>
        <taxon>Chitinophagaceae</taxon>
        <taxon>Chitinophaga</taxon>
    </lineage>
</organism>
<feature type="transmembrane region" description="Helical" evidence="6">
    <location>
        <begin position="98"/>
        <end position="117"/>
    </location>
</feature>
<evidence type="ECO:0000313" key="8">
    <source>
        <dbReference type="EMBL" id="UYQ95071.1"/>
    </source>
</evidence>
<dbReference type="SUPFAM" id="SSF103481">
    <property type="entry name" value="Multidrug resistance efflux transporter EmrE"/>
    <property type="match status" value="2"/>
</dbReference>
<feature type="transmembrane region" description="Helical" evidence="6">
    <location>
        <begin position="281"/>
        <end position="299"/>
    </location>
</feature>
<feature type="transmembrane region" description="Helical" evidence="6">
    <location>
        <begin position="259"/>
        <end position="275"/>
    </location>
</feature>
<comment type="subcellular location">
    <subcellularLocation>
        <location evidence="1">Membrane</location>
        <topology evidence="1">Multi-pass membrane protein</topology>
    </subcellularLocation>
</comment>
<dbReference type="InterPro" id="IPR000620">
    <property type="entry name" value="EamA_dom"/>
</dbReference>
<comment type="similarity">
    <text evidence="2">Belongs to the EamA transporter family.</text>
</comment>
<dbReference type="PANTHER" id="PTHR32322">
    <property type="entry name" value="INNER MEMBRANE TRANSPORTER"/>
    <property type="match status" value="1"/>
</dbReference>
<feature type="transmembrane region" description="Helical" evidence="6">
    <location>
        <begin position="74"/>
        <end position="92"/>
    </location>
</feature>
<feature type="domain" description="EamA" evidence="7">
    <location>
        <begin position="161"/>
        <end position="298"/>
    </location>
</feature>
<sequence>MNAPDQQHGQRSTVMIACLAAVYIIWGSTYLGMKVATEVLPPFLLSAFRFFTAGLIMFIIGMAKEKEWPSGKQWASASLVGVLLIGIGNGGVALAVHYMPSGLVALLIAAAPAYFVAQDWLFFSRKRPAAMTLWGILIGFIGLFFIFNPFRSGATYDFPAWPLLVIVAGCICWTLGSLLVPRLPMPRQLTSTAIQMLAGCVFTIVLSVFLERDNWHTVSQMNLRTWTAFLHLVFLGSLVGYTSYSWLAKNAPPRITSTYAYVNPVVALFLGWVVLNETLNVDGIIGSIIVILGVVLMTWKKK</sequence>
<dbReference type="PANTHER" id="PTHR32322:SF2">
    <property type="entry name" value="EAMA DOMAIN-CONTAINING PROTEIN"/>
    <property type="match status" value="1"/>
</dbReference>
<evidence type="ECO:0000313" key="9">
    <source>
        <dbReference type="Proteomes" id="UP001162741"/>
    </source>
</evidence>
<evidence type="ECO:0000259" key="7">
    <source>
        <dbReference type="Pfam" id="PF00892"/>
    </source>
</evidence>
<gene>
    <name evidence="8" type="ORF">MKQ68_08180</name>
</gene>
<dbReference type="RefSeq" id="WP_264282871.1">
    <property type="nucleotide sequence ID" value="NZ_CP107006.1"/>
</dbReference>